<dbReference type="Proteomes" id="UP000010797">
    <property type="component" value="Chromosome"/>
</dbReference>
<sequence>MLFQWIMGFVALGALIVLLASDRWSSKSKHSSYYEQVKKPSGKEARLANLPDTSTNDKFYSKLNAH</sequence>
<evidence type="ECO:0000313" key="1">
    <source>
        <dbReference type="EMBL" id="AGA69512.1"/>
    </source>
</evidence>
<dbReference type="AlphaFoldDB" id="L0F8L3"/>
<dbReference type="eggNOG" id="ENOG502ZKY6">
    <property type="taxonomic scope" value="Bacteria"/>
</dbReference>
<accession>L0F8L3</accession>
<reference evidence="2" key="1">
    <citation type="submission" date="2012-02" db="EMBL/GenBank/DDBJ databases">
        <title>Complete sequence of Desulfitobacterium dichloroeliminans LMG P-21439.</title>
        <authorList>
            <person name="Lucas S."/>
            <person name="Han J."/>
            <person name="Lapidus A."/>
            <person name="Cheng J.-F."/>
            <person name="Goodwin L."/>
            <person name="Pitluck S."/>
            <person name="Peters L."/>
            <person name="Ovchinnikova G."/>
            <person name="Teshima H."/>
            <person name="Detter J.C."/>
            <person name="Han C."/>
            <person name="Tapia R."/>
            <person name="Land M."/>
            <person name="Hauser L."/>
            <person name="Kyrpides N."/>
            <person name="Ivanova N."/>
            <person name="Pagani I."/>
            <person name="Kruse T."/>
            <person name="de Vos W.M."/>
            <person name="Boon N."/>
            <person name="Smidt H."/>
            <person name="Woyke T."/>
        </authorList>
    </citation>
    <scope>NUCLEOTIDE SEQUENCE [LARGE SCALE GENOMIC DNA]</scope>
    <source>
        <strain evidence="2">LMG P-21439 / DCA1</strain>
    </source>
</reference>
<protein>
    <submittedName>
        <fullName evidence="1">Uncharacterized protein</fullName>
    </submittedName>
</protein>
<evidence type="ECO:0000313" key="2">
    <source>
        <dbReference type="Proteomes" id="UP000010797"/>
    </source>
</evidence>
<dbReference type="HOGENOM" id="CLU_2824082_0_0_9"/>
<proteinExistence type="predicted"/>
<dbReference type="EMBL" id="CP003344">
    <property type="protein sequence ID" value="AGA69512.1"/>
    <property type="molecule type" value="Genomic_DNA"/>
</dbReference>
<dbReference type="OrthoDB" id="1799395at2"/>
<dbReference type="KEGG" id="ddl:Desdi_2069"/>
<organism evidence="1 2">
    <name type="scientific">Desulfitobacterium dichloroeliminans (strain LMG P-21439 / DCA1)</name>
    <dbReference type="NCBI Taxonomy" id="871963"/>
    <lineage>
        <taxon>Bacteria</taxon>
        <taxon>Bacillati</taxon>
        <taxon>Bacillota</taxon>
        <taxon>Clostridia</taxon>
        <taxon>Eubacteriales</taxon>
        <taxon>Desulfitobacteriaceae</taxon>
        <taxon>Desulfitobacterium</taxon>
    </lineage>
</organism>
<dbReference type="RefSeq" id="WP_015262492.1">
    <property type="nucleotide sequence ID" value="NC_019903.1"/>
</dbReference>
<name>L0F8L3_DESDL</name>
<gene>
    <name evidence="1" type="ordered locus">Desdi_2069</name>
</gene>
<keyword evidence="2" id="KW-1185">Reference proteome</keyword>